<dbReference type="EMBL" id="CP040812">
    <property type="protein sequence ID" value="QCY69818.1"/>
    <property type="molecule type" value="Genomic_DNA"/>
</dbReference>
<evidence type="ECO:0000313" key="2">
    <source>
        <dbReference type="EMBL" id="QCY69818.1"/>
    </source>
</evidence>
<feature type="domain" description="Alpha-L-rhamnosidase six-hairpin glycosidase" evidence="1">
    <location>
        <begin position="385"/>
        <end position="495"/>
    </location>
</feature>
<dbReference type="GO" id="GO:0005975">
    <property type="term" value="P:carbohydrate metabolic process"/>
    <property type="evidence" value="ECO:0007669"/>
    <property type="project" value="InterPro"/>
</dbReference>
<dbReference type="InterPro" id="IPR008928">
    <property type="entry name" value="6-hairpin_glycosidase_sf"/>
</dbReference>
<dbReference type="RefSeq" id="WP_139066383.1">
    <property type="nucleotide sequence ID" value="NZ_CP040812.1"/>
</dbReference>
<reference evidence="2 3" key="1">
    <citation type="submission" date="2019-06" db="EMBL/GenBank/DDBJ databases">
        <title>Complete genome sequence of Antarcticibacterium flavum KCTC 52984T from an Antarctic marine sediment.</title>
        <authorList>
            <person name="Lee Y.M."/>
            <person name="Shin S.C."/>
        </authorList>
    </citation>
    <scope>NUCLEOTIDE SEQUENCE [LARGE SCALE GENOMIC DNA]</scope>
    <source>
        <strain evidence="2 3">KCTC 52984</strain>
    </source>
</reference>
<dbReference type="Pfam" id="PF17389">
    <property type="entry name" value="Bac_rhamnosid6H"/>
    <property type="match status" value="1"/>
</dbReference>
<keyword evidence="3" id="KW-1185">Reference proteome</keyword>
<proteinExistence type="predicted"/>
<dbReference type="KEGG" id="afla:FHG64_10625"/>
<dbReference type="OrthoDB" id="49490at2"/>
<dbReference type="Gene3D" id="1.50.10.10">
    <property type="match status" value="1"/>
</dbReference>
<dbReference type="AlphaFoldDB" id="A0A5B7X512"/>
<name>A0A5B7X512_9FLAO</name>
<organism evidence="2 3">
    <name type="scientific">Antarcticibacterium flavum</name>
    <dbReference type="NCBI Taxonomy" id="2058175"/>
    <lineage>
        <taxon>Bacteria</taxon>
        <taxon>Pseudomonadati</taxon>
        <taxon>Bacteroidota</taxon>
        <taxon>Flavobacteriia</taxon>
        <taxon>Flavobacteriales</taxon>
        <taxon>Flavobacteriaceae</taxon>
        <taxon>Antarcticibacterium</taxon>
    </lineage>
</organism>
<dbReference type="SUPFAM" id="SSF48208">
    <property type="entry name" value="Six-hairpin glycosidases"/>
    <property type="match status" value="1"/>
</dbReference>
<accession>A0A5B7X512</accession>
<dbReference type="Proteomes" id="UP000309016">
    <property type="component" value="Chromosome"/>
</dbReference>
<gene>
    <name evidence="2" type="ORF">FHG64_10625</name>
</gene>
<sequence length="790" mass="89427">MKYSLFFLCFFLYLNAYPQEDMSVLYKDSPSIEGTEAYLSSPYVTAGNRIYMVGHQDGSFPDLGWHIPGEMGGIWNHPIKLMDGFEATLRIGDGSYALNNATKFINYPTANRHIFDVKKGLEVERWQFVPDNTEGIVVQFILHNNSADKIDLNFSFLGNVDLRPTWLGEETNMINARDTIWFLKEQNAVMAKDVKNPWFALYGSHLNVKEIPKQTSSSAAGELKYALQIPAGEKEIINFFLTGSYTSADAAIATFNSLKENYAALIKEKQERYQKLEERSRLRIPDKKMQQTFEWLKYNSDWLVRTVPQIGSGIGAGLPDYPWWFGVDSEYALQGYMAVGQVEPVYNTIKLLDSVSNAVNGNGRIIHEMSTNGYVFNKGNINETPQFASLIWEIYKWNGDREFLQKYYPTIEKGLDWLLTEKDENKNLFPDGFGMMEIHGLDSEMIDVAAYTQKAFADASKMAAELDKTPASKQYDSIAGLLKEKIRTQFWSEDHNSFADFIGTDEQALRLIEDAIVRADTLHKPWAVKELQQTRKFIEENPSIEAKPFVLHHNWVVNTPMEMKIADTTQARKALSTAEKFVNPFGVFVTGIDRDSLAGTDEGSFKGSKAFSYTGAVMTLPTGVQAIAENNYGNPDKALDYLQRMTRSFSYALPGSMYEVSPDYGMVVQAWNIYSFAVPIIKQFFGVDPKASEKRVTITPLMPSSWDEASLENVHIAENELDIFYTKKEGRLNIEILQKDPTWTLVLELPEASFPGINILDSTVPSEESKNAKRFTSKGNKLVIQASYPQ</sequence>
<evidence type="ECO:0000313" key="3">
    <source>
        <dbReference type="Proteomes" id="UP000309016"/>
    </source>
</evidence>
<dbReference type="InterPro" id="IPR035396">
    <property type="entry name" value="Bac_rhamnosid6H"/>
</dbReference>
<evidence type="ECO:0000259" key="1">
    <source>
        <dbReference type="Pfam" id="PF17389"/>
    </source>
</evidence>
<protein>
    <submittedName>
        <fullName evidence="2">Glycogen debranching protein</fullName>
    </submittedName>
</protein>
<dbReference type="InterPro" id="IPR012341">
    <property type="entry name" value="6hp_glycosidase-like_sf"/>
</dbReference>